<protein>
    <recommendedName>
        <fullName evidence="4">Methyl-accepting transducer domain-containing protein</fullName>
    </recommendedName>
</protein>
<dbReference type="Gene3D" id="1.10.287.950">
    <property type="entry name" value="Methyl-accepting chemotaxis protein"/>
    <property type="match status" value="1"/>
</dbReference>
<reference evidence="5 6" key="1">
    <citation type="submission" date="2021-02" db="EMBL/GenBank/DDBJ databases">
        <title>Sulfurospirillum tamanensis sp. nov.</title>
        <authorList>
            <person name="Frolova A."/>
            <person name="Merkel A."/>
            <person name="Slobodkin A."/>
        </authorList>
    </citation>
    <scope>NUCLEOTIDE SEQUENCE [LARGE SCALE GENOMIC DNA]</scope>
    <source>
        <strain evidence="5 6">T05b</strain>
    </source>
</reference>
<dbReference type="SUPFAM" id="SSF58104">
    <property type="entry name" value="Methyl-accepting chemotaxis protein (MCP) signaling domain"/>
    <property type="match status" value="1"/>
</dbReference>
<sequence>MSRSLPLVKRISFAHSFLATSFVVGITFTFAGVLFYSYFQEVSLYQQAQTKQSQTLKNNIDAILQTNTTTLDNFSSMNQGALELGKSYEDIALLRQIGREISLLTFRPREARKMERLAKELQAWEQTSTAKHKFIEGIASQLKMQAIAFENDPSPLNATDIQKSISDITGTVINIALGFNTTLLTQMQEVGQGIEGVNASLLENEKDVQALEVSRKRMEEKGKEILFFGMLAFGILAFLLAFQAWLMRLFSKDVSRLTRYLKEVVAGERVDLSQPLVFHPDSKDETDFISRSLHEVFGTIKAVLSTALHASVQTRESSKELRSSSAQLVETIHAQKQEIDNLGGMAGAIGGDLDEAIGLAKETKRSLQSNQEVMQEFVEHLQEVGKTVNLSSEHQNSISDKMHHLSSQTEQTKGVLGIIADIADQTNLLALNAAIEAARAGEHGRGFAVVADEVRKLAERTRDSLGEIDAIMMLMLQGIHTNTQEVGAINNELASIAQKAEELVRFGLQSASQLESAITVSSKVVEINETNAQKTKAFIDTMTGIVALSSGNETEGEKVAKIASEIAQTSKGLRDALQRFGVA</sequence>
<keyword evidence="3" id="KW-0812">Transmembrane</keyword>
<gene>
    <name evidence="5" type="ORF">JWV37_00235</name>
</gene>
<dbReference type="PANTHER" id="PTHR32089:SF112">
    <property type="entry name" value="LYSOZYME-LIKE PROTEIN-RELATED"/>
    <property type="match status" value="1"/>
</dbReference>
<evidence type="ECO:0000256" key="2">
    <source>
        <dbReference type="PROSITE-ProRule" id="PRU00284"/>
    </source>
</evidence>
<evidence type="ECO:0000256" key="1">
    <source>
        <dbReference type="ARBA" id="ARBA00023224"/>
    </source>
</evidence>
<evidence type="ECO:0000313" key="5">
    <source>
        <dbReference type="EMBL" id="MBN2963194.1"/>
    </source>
</evidence>
<comment type="caution">
    <text evidence="5">The sequence shown here is derived from an EMBL/GenBank/DDBJ whole genome shotgun (WGS) entry which is preliminary data.</text>
</comment>
<evidence type="ECO:0000313" key="6">
    <source>
        <dbReference type="Proteomes" id="UP000703590"/>
    </source>
</evidence>
<reference evidence="6" key="2">
    <citation type="submission" date="2021-02" db="EMBL/GenBank/DDBJ databases">
        <title>Sulfurospirillum tamanensis sp. nov.</title>
        <authorList>
            <person name="Merkel A.Y."/>
        </authorList>
    </citation>
    <scope>NUCLEOTIDE SEQUENCE [LARGE SCALE GENOMIC DNA]</scope>
    <source>
        <strain evidence="6">T05b</strain>
    </source>
</reference>
<feature type="transmembrane region" description="Helical" evidence="3">
    <location>
        <begin position="12"/>
        <end position="39"/>
    </location>
</feature>
<accession>A0ABS2WNH6</accession>
<evidence type="ECO:0000256" key="3">
    <source>
        <dbReference type="SAM" id="Phobius"/>
    </source>
</evidence>
<proteinExistence type="predicted"/>
<dbReference type="PANTHER" id="PTHR32089">
    <property type="entry name" value="METHYL-ACCEPTING CHEMOTAXIS PROTEIN MCPB"/>
    <property type="match status" value="1"/>
</dbReference>
<dbReference type="Pfam" id="PF00015">
    <property type="entry name" value="MCPsignal"/>
    <property type="match status" value="1"/>
</dbReference>
<dbReference type="SMART" id="SM00283">
    <property type="entry name" value="MA"/>
    <property type="match status" value="1"/>
</dbReference>
<keyword evidence="3" id="KW-0472">Membrane</keyword>
<name>A0ABS2WNH6_9BACT</name>
<organism evidence="5 6">
    <name type="scientific">Sulfurospirillum tamanense</name>
    <dbReference type="NCBI Taxonomy" id="2813362"/>
    <lineage>
        <taxon>Bacteria</taxon>
        <taxon>Pseudomonadati</taxon>
        <taxon>Campylobacterota</taxon>
        <taxon>Epsilonproteobacteria</taxon>
        <taxon>Campylobacterales</taxon>
        <taxon>Sulfurospirillaceae</taxon>
        <taxon>Sulfurospirillum</taxon>
    </lineage>
</organism>
<dbReference type="Proteomes" id="UP000703590">
    <property type="component" value="Unassembled WGS sequence"/>
</dbReference>
<keyword evidence="1 2" id="KW-0807">Transducer</keyword>
<keyword evidence="6" id="KW-1185">Reference proteome</keyword>
<reference evidence="5 6" key="3">
    <citation type="submission" date="2021-02" db="EMBL/GenBank/DDBJ databases">
        <authorList>
            <person name="Merkel A.Y."/>
        </authorList>
    </citation>
    <scope>NUCLEOTIDE SEQUENCE [LARGE SCALE GENOMIC DNA]</scope>
    <source>
        <strain evidence="5 6">T05b</strain>
    </source>
</reference>
<dbReference type="EMBL" id="JAFHKK010000001">
    <property type="protein sequence ID" value="MBN2963194.1"/>
    <property type="molecule type" value="Genomic_DNA"/>
</dbReference>
<evidence type="ECO:0000259" key="4">
    <source>
        <dbReference type="PROSITE" id="PS50111"/>
    </source>
</evidence>
<dbReference type="InterPro" id="IPR004089">
    <property type="entry name" value="MCPsignal_dom"/>
</dbReference>
<feature type="transmembrane region" description="Helical" evidence="3">
    <location>
        <begin position="225"/>
        <end position="246"/>
    </location>
</feature>
<feature type="domain" description="Methyl-accepting transducer" evidence="4">
    <location>
        <begin position="310"/>
        <end position="549"/>
    </location>
</feature>
<keyword evidence="3" id="KW-1133">Transmembrane helix</keyword>
<dbReference type="PROSITE" id="PS50111">
    <property type="entry name" value="CHEMOTAXIS_TRANSDUC_2"/>
    <property type="match status" value="1"/>
</dbReference>